<keyword evidence="1" id="KW-0808">Transferase</keyword>
<dbReference type="SUPFAM" id="SSF53901">
    <property type="entry name" value="Thiolase-like"/>
    <property type="match status" value="1"/>
</dbReference>
<evidence type="ECO:0000259" key="3">
    <source>
        <dbReference type="Pfam" id="PF08541"/>
    </source>
</evidence>
<feature type="domain" description="Beta-ketoacyl-[acyl-carrier-protein] synthase III C-terminal" evidence="3">
    <location>
        <begin position="218"/>
        <end position="306"/>
    </location>
</feature>
<organism evidence="4 5">
    <name type="scientific">Rahnella victoriana</name>
    <dbReference type="NCBI Taxonomy" id="1510570"/>
    <lineage>
        <taxon>Bacteria</taxon>
        <taxon>Pseudomonadati</taxon>
        <taxon>Pseudomonadota</taxon>
        <taxon>Gammaproteobacteria</taxon>
        <taxon>Enterobacterales</taxon>
        <taxon>Yersiniaceae</taxon>
        <taxon>Rahnella</taxon>
    </lineage>
</organism>
<dbReference type="PANTHER" id="PTHR34069">
    <property type="entry name" value="3-OXOACYL-[ACYL-CARRIER-PROTEIN] SYNTHASE 3"/>
    <property type="match status" value="1"/>
</dbReference>
<dbReference type="InterPro" id="IPR016039">
    <property type="entry name" value="Thiolase-like"/>
</dbReference>
<dbReference type="Gene3D" id="3.40.47.10">
    <property type="match status" value="2"/>
</dbReference>
<reference evidence="4 5" key="1">
    <citation type="submission" date="2020-11" db="EMBL/GenBank/DDBJ databases">
        <title>Taxonomic investigation of Rahnella spp.</title>
        <authorList>
            <person name="Lee S.D."/>
        </authorList>
    </citation>
    <scope>NUCLEOTIDE SEQUENCE [LARGE SCALE GENOMIC DNA]</scope>
    <source>
        <strain evidence="4 5">SAP-10</strain>
    </source>
</reference>
<accession>A0ABS0DV29</accession>
<name>A0ABS0DV29_9GAMM</name>
<protein>
    <submittedName>
        <fullName evidence="4">3-oxoacyl-ACP synthase</fullName>
    </submittedName>
</protein>
<evidence type="ECO:0000256" key="1">
    <source>
        <dbReference type="ARBA" id="ARBA00022679"/>
    </source>
</evidence>
<evidence type="ECO:0000256" key="2">
    <source>
        <dbReference type="ARBA" id="ARBA00023315"/>
    </source>
</evidence>
<dbReference type="InterPro" id="IPR013747">
    <property type="entry name" value="ACP_syn_III_C"/>
</dbReference>
<keyword evidence="5" id="KW-1185">Reference proteome</keyword>
<sequence>MLGHIESLTVYMPEERKSLAEVAPALQLSPLDIRMFSRFYGLANFPRQPGSLDDLLRPLLTLFTDNHADLLPRIKHVVHTHTLPGIRPFDRPGKNLLNEAGFADDTHFTSLTMGHCATSLSAVEYVCSRIKAGEYALLLVGEKAFHPKVELIDDTTIMGEAACAVLLSRSGESCKVMARYSMQAGEFSQHRGNESGKESRFASVYFSFIASAMRNALEHFGQTVSSLAWIAPHNVNLSSWQKLADELNISRQKVFLENVPRYGHCFGADPYLNLATLIRQKRLSPGNKVMLASVGMGATFSSLLLELSAGNEIPVFCNLKQFPDIKQD</sequence>
<dbReference type="Proteomes" id="UP000600307">
    <property type="component" value="Unassembled WGS sequence"/>
</dbReference>
<dbReference type="PANTHER" id="PTHR34069:SF2">
    <property type="entry name" value="BETA-KETOACYL-[ACYL-CARRIER-PROTEIN] SYNTHASE III"/>
    <property type="match status" value="1"/>
</dbReference>
<evidence type="ECO:0000313" key="4">
    <source>
        <dbReference type="EMBL" id="MBF7957731.1"/>
    </source>
</evidence>
<gene>
    <name evidence="4" type="ORF">IV431_19415</name>
</gene>
<dbReference type="RefSeq" id="WP_195817856.1">
    <property type="nucleotide sequence ID" value="NZ_JADOBH010000005.1"/>
</dbReference>
<comment type="caution">
    <text evidence="4">The sequence shown here is derived from an EMBL/GenBank/DDBJ whole genome shotgun (WGS) entry which is preliminary data.</text>
</comment>
<dbReference type="EMBL" id="JADOBH010000005">
    <property type="protein sequence ID" value="MBF7957731.1"/>
    <property type="molecule type" value="Genomic_DNA"/>
</dbReference>
<keyword evidence="2" id="KW-0012">Acyltransferase</keyword>
<evidence type="ECO:0000313" key="5">
    <source>
        <dbReference type="Proteomes" id="UP000600307"/>
    </source>
</evidence>
<dbReference type="Pfam" id="PF08541">
    <property type="entry name" value="ACP_syn_III_C"/>
    <property type="match status" value="1"/>
</dbReference>
<proteinExistence type="predicted"/>